<keyword evidence="3" id="KW-1185">Reference proteome</keyword>
<evidence type="ECO:0000313" key="3">
    <source>
        <dbReference type="Proteomes" id="UP001595583"/>
    </source>
</evidence>
<name>A0ABV7K9I2_9HYPH</name>
<evidence type="ECO:0000256" key="1">
    <source>
        <dbReference type="SAM" id="SignalP"/>
    </source>
</evidence>
<proteinExistence type="predicted"/>
<evidence type="ECO:0000313" key="2">
    <source>
        <dbReference type="EMBL" id="MFC3206113.1"/>
    </source>
</evidence>
<keyword evidence="1" id="KW-0732">Signal</keyword>
<reference evidence="3" key="1">
    <citation type="journal article" date="2019" name="Int. J. Syst. Evol. Microbiol.">
        <title>The Global Catalogue of Microorganisms (GCM) 10K type strain sequencing project: providing services to taxonomists for standard genome sequencing and annotation.</title>
        <authorList>
            <consortium name="The Broad Institute Genomics Platform"/>
            <consortium name="The Broad Institute Genome Sequencing Center for Infectious Disease"/>
            <person name="Wu L."/>
            <person name="Ma J."/>
        </authorList>
    </citation>
    <scope>NUCLEOTIDE SEQUENCE [LARGE SCALE GENOMIC DNA]</scope>
    <source>
        <strain evidence="3">KCTC 52165</strain>
    </source>
</reference>
<protein>
    <submittedName>
        <fullName evidence="2">Uncharacterized protein</fullName>
    </submittedName>
</protein>
<dbReference type="Proteomes" id="UP001595583">
    <property type="component" value="Unassembled WGS sequence"/>
</dbReference>
<feature type="signal peptide" evidence="1">
    <location>
        <begin position="1"/>
        <end position="20"/>
    </location>
</feature>
<feature type="chain" id="PRO_5046477048" evidence="1">
    <location>
        <begin position="21"/>
        <end position="108"/>
    </location>
</feature>
<gene>
    <name evidence="2" type="ORF">ACFOHJ_07820</name>
</gene>
<accession>A0ABV7K9I2</accession>
<comment type="caution">
    <text evidence="2">The sequence shown here is derived from an EMBL/GenBank/DDBJ whole genome shotgun (WGS) entry which is preliminary data.</text>
</comment>
<dbReference type="RefSeq" id="WP_378219924.1">
    <property type="nucleotide sequence ID" value="NZ_JBHRTK010000009.1"/>
</dbReference>
<dbReference type="EMBL" id="JBHRTK010000009">
    <property type="protein sequence ID" value="MFC3206113.1"/>
    <property type="molecule type" value="Genomic_DNA"/>
</dbReference>
<sequence length="108" mass="11935">MNRRSFFGAAASVVMAPAAAASIAPPKLSRLSCEKDDPGYRPYCELRGDRRTFRVLLDGRESKGVITADTSEGWVKRHVITERGNYAHDGKDLLTEIVHGYVEIIIDA</sequence>
<organism evidence="2 3">
    <name type="scientific">Aquamicrobium soli</name>
    <dbReference type="NCBI Taxonomy" id="1811518"/>
    <lineage>
        <taxon>Bacteria</taxon>
        <taxon>Pseudomonadati</taxon>
        <taxon>Pseudomonadota</taxon>
        <taxon>Alphaproteobacteria</taxon>
        <taxon>Hyphomicrobiales</taxon>
        <taxon>Phyllobacteriaceae</taxon>
        <taxon>Aquamicrobium</taxon>
    </lineage>
</organism>